<reference evidence="1 2" key="1">
    <citation type="submission" date="2016-11" db="EMBL/GenBank/DDBJ databases">
        <authorList>
            <person name="Jaros S."/>
            <person name="Januszkiewicz K."/>
            <person name="Wedrychowicz H."/>
        </authorList>
    </citation>
    <scope>NUCLEOTIDE SEQUENCE [LARGE SCALE GENOMIC DNA]</scope>
    <source>
        <strain evidence="1 2">GAS95</strain>
    </source>
</reference>
<gene>
    <name evidence="1" type="ORF">SAMN05444165_0765</name>
</gene>
<dbReference type="Proteomes" id="UP000185151">
    <property type="component" value="Unassembled WGS sequence"/>
</dbReference>
<evidence type="ECO:0000313" key="2">
    <source>
        <dbReference type="Proteomes" id="UP000185151"/>
    </source>
</evidence>
<keyword evidence="2" id="KW-1185">Reference proteome</keyword>
<accession>A0A1N6GGZ0</accession>
<evidence type="ECO:0000313" key="1">
    <source>
        <dbReference type="EMBL" id="SIO06808.1"/>
    </source>
</evidence>
<dbReference type="OrthoDB" id="9103871at2"/>
<dbReference type="AlphaFoldDB" id="A0A1N6GGZ0"/>
<dbReference type="RefSeq" id="WP_074294295.1">
    <property type="nucleotide sequence ID" value="NZ_FSRU01000001.1"/>
</dbReference>
<sequence length="90" mass="10081">MTTLLSHHEIATLFVLYHSPERLALPDLDVLPLEHAHLVEVVAAESGHAHYRVTSKGHELVRRFGLAKRKERCAEPAARVAVEASERMHA</sequence>
<dbReference type="EMBL" id="FSRU01000001">
    <property type="protein sequence ID" value="SIO06808.1"/>
    <property type="molecule type" value="Genomic_DNA"/>
</dbReference>
<name>A0A1N6GGZ0_9BURK</name>
<organism evidence="1 2">
    <name type="scientific">Paraburkholderia phenazinium</name>
    <dbReference type="NCBI Taxonomy" id="60549"/>
    <lineage>
        <taxon>Bacteria</taxon>
        <taxon>Pseudomonadati</taxon>
        <taxon>Pseudomonadota</taxon>
        <taxon>Betaproteobacteria</taxon>
        <taxon>Burkholderiales</taxon>
        <taxon>Burkholderiaceae</taxon>
        <taxon>Paraburkholderia</taxon>
    </lineage>
</organism>
<protein>
    <submittedName>
        <fullName evidence="1">Uncharacterized protein</fullName>
    </submittedName>
</protein>
<proteinExistence type="predicted"/>